<keyword evidence="1" id="KW-0175">Coiled coil</keyword>
<dbReference type="Proteomes" id="UP000252355">
    <property type="component" value="Unassembled WGS sequence"/>
</dbReference>
<evidence type="ECO:0000256" key="3">
    <source>
        <dbReference type="SAM" id="Phobius"/>
    </source>
</evidence>
<sequence length="424" mass="45618">MLKRLAALLTILGILAGTFLLVKFWKISPLGPCFAEWAQVSLWLPQFWQVALIGGALFLLAALIPAMHTLFPPPPPPPPPPDPQLLATIENGRQKIKDLEAEIEEGEARQLAFQAEAARAQTRISELEAQLAHVTNELHSYQEKDSTLINDYQRAQDRCTELNQELIEMADRHRLAVAERDQARRELAQLTRELAEARQLAMQAQAAAEAAMAESRAIAAAAERKEREALLARKPEADLATAPGPTPTLGEEAPPPLPATPAAATAAPATAPASPSTVAAPAPPTAPTAPAGEAPARVAPDAAFQILYLLQKEGRLLDFLAEDLSGVDDDQLGGAIRPIHEGLRRLLTDRLVIAPVLNLPEGETVELGDPVDPERVKLTGNVPARGPYKGTLIHKGWRLKECRLPALVAGWSGDVIVPAEVEIP</sequence>
<proteinExistence type="predicted"/>
<dbReference type="InterPro" id="IPR021212">
    <property type="entry name" value="DUF2760"/>
</dbReference>
<keyword evidence="3" id="KW-0472">Membrane</keyword>
<evidence type="ECO:0000313" key="5">
    <source>
        <dbReference type="EMBL" id="RCK78845.1"/>
    </source>
</evidence>
<evidence type="ECO:0000256" key="1">
    <source>
        <dbReference type="SAM" id="Coils"/>
    </source>
</evidence>
<evidence type="ECO:0000259" key="4">
    <source>
        <dbReference type="Pfam" id="PF10816"/>
    </source>
</evidence>
<feature type="region of interest" description="Disordered" evidence="2">
    <location>
        <begin position="230"/>
        <end position="294"/>
    </location>
</feature>
<feature type="coiled-coil region" evidence="1">
    <location>
        <begin position="89"/>
        <end position="214"/>
    </location>
</feature>
<feature type="compositionally biased region" description="Low complexity" evidence="2">
    <location>
        <begin position="260"/>
        <end position="280"/>
    </location>
</feature>
<accession>A0A367ZL70</accession>
<feature type="domain" description="DUF2760" evidence="4">
    <location>
        <begin position="300"/>
        <end position="422"/>
    </location>
</feature>
<dbReference type="AlphaFoldDB" id="A0A367ZL70"/>
<evidence type="ECO:0000256" key="2">
    <source>
        <dbReference type="SAM" id="MobiDB-lite"/>
    </source>
</evidence>
<comment type="caution">
    <text evidence="5">The sequence shown here is derived from an EMBL/GenBank/DDBJ whole genome shotgun (WGS) entry which is preliminary data.</text>
</comment>
<name>A0A367ZL70_9BACT</name>
<dbReference type="Gene3D" id="1.10.287.1490">
    <property type="match status" value="1"/>
</dbReference>
<reference evidence="5 6" key="1">
    <citation type="submission" date="2018-05" db="EMBL/GenBank/DDBJ databases">
        <title>A metagenomic window into the 2 km-deep terrestrial subsurface aquifer revealed taxonomically and functionally diverse microbial community comprising novel uncultured bacterial lineages.</title>
        <authorList>
            <person name="Kadnikov V.V."/>
            <person name="Mardanov A.V."/>
            <person name="Beletsky A.V."/>
            <person name="Banks D."/>
            <person name="Pimenov N.V."/>
            <person name="Frank Y.A."/>
            <person name="Karnachuk O.V."/>
            <person name="Ravin N.V."/>
        </authorList>
    </citation>
    <scope>NUCLEOTIDE SEQUENCE [LARGE SCALE GENOMIC DNA]</scope>
    <source>
        <strain evidence="5">BY5</strain>
    </source>
</reference>
<feature type="transmembrane region" description="Helical" evidence="3">
    <location>
        <begin position="45"/>
        <end position="64"/>
    </location>
</feature>
<organism evidence="5 6">
    <name type="scientific">Candidatus Ozemobacter sibiricus</name>
    <dbReference type="NCBI Taxonomy" id="2268124"/>
    <lineage>
        <taxon>Bacteria</taxon>
        <taxon>Candidatus Ozemobacteria</taxon>
        <taxon>Candidatus Ozemobacterales</taxon>
        <taxon>Candidatus Ozemobacteraceae</taxon>
        <taxon>Candidatus Ozemobacter</taxon>
    </lineage>
</organism>
<keyword evidence="3" id="KW-1133">Transmembrane helix</keyword>
<dbReference type="EMBL" id="QOQW01000018">
    <property type="protein sequence ID" value="RCK78845.1"/>
    <property type="molecule type" value="Genomic_DNA"/>
</dbReference>
<protein>
    <recommendedName>
        <fullName evidence="4">DUF2760 domain-containing protein</fullName>
    </recommendedName>
</protein>
<evidence type="ECO:0000313" key="6">
    <source>
        <dbReference type="Proteomes" id="UP000252355"/>
    </source>
</evidence>
<gene>
    <name evidence="5" type="ORF">OZSIB_0995</name>
</gene>
<dbReference type="Pfam" id="PF10816">
    <property type="entry name" value="DUF2760"/>
    <property type="match status" value="1"/>
</dbReference>
<keyword evidence="3" id="KW-0812">Transmembrane</keyword>